<organism evidence="11 12">
    <name type="scientific">Rhodanobacter aciditrophus</name>
    <dbReference type="NCBI Taxonomy" id="1623218"/>
    <lineage>
        <taxon>Bacteria</taxon>
        <taxon>Pseudomonadati</taxon>
        <taxon>Pseudomonadota</taxon>
        <taxon>Gammaproteobacteria</taxon>
        <taxon>Lysobacterales</taxon>
        <taxon>Rhodanobacteraceae</taxon>
        <taxon>Rhodanobacter</taxon>
    </lineage>
</organism>
<dbReference type="PRINTS" id="PR00260">
    <property type="entry name" value="CHEMTRNSDUCR"/>
</dbReference>
<evidence type="ECO:0000256" key="5">
    <source>
        <dbReference type="ARBA" id="ARBA00023224"/>
    </source>
</evidence>
<dbReference type="Pfam" id="PF00015">
    <property type="entry name" value="MCPsignal"/>
    <property type="match status" value="1"/>
</dbReference>
<dbReference type="InterPro" id="IPR003660">
    <property type="entry name" value="HAMP_dom"/>
</dbReference>
<evidence type="ECO:0000256" key="2">
    <source>
        <dbReference type="ARBA" id="ARBA00022692"/>
    </source>
</evidence>
<evidence type="ECO:0000256" key="1">
    <source>
        <dbReference type="ARBA" id="ARBA00004141"/>
    </source>
</evidence>
<evidence type="ECO:0000256" key="8">
    <source>
        <dbReference type="SAM" id="Phobius"/>
    </source>
</evidence>
<comment type="caution">
    <text evidence="11">The sequence shown here is derived from an EMBL/GenBank/DDBJ whole genome shotgun (WGS) entry which is preliminary data.</text>
</comment>
<evidence type="ECO:0000256" key="4">
    <source>
        <dbReference type="ARBA" id="ARBA00023136"/>
    </source>
</evidence>
<evidence type="ECO:0000256" key="3">
    <source>
        <dbReference type="ARBA" id="ARBA00022989"/>
    </source>
</evidence>
<sequence length="620" mass="68457">MLIKQKLALNTCVVLVSMLALIIVLFFAEAHLEDLIDGKELSQRQESEMLLLRRHEKDFLAREDLKYLKQFDDVAERIVQQQQKLNVMFGTLGVQASEFSDLEELFVEYRRLFNGVVDATVQMGLNQDEGLEGDLRSAVHDIESSLKAFNQDALLVTMLQLRRHEKDFMLRLDMKYLERFKSTLTRLKDQLRSASIPADSKQSLLSLADSYQDKFSVYVNQQQAIGLTSNDGQMGVMRRTIQQTESKLALMTEAMEQRTDELLNQIRMLMLVVFALIVVSAGLIAWRISQSISRPLDIIRRAMLEIDQTRNLGTRVAYEGKDEIGEVSKSINQMLEGFQSVVQSVNNTVVNMTDQTQLLSKTAARTAHDADRQRDETDMVAASVAEMVGTVEEISRNMEHAADKATATQDSAADGQAKVSSAIEHIHSLASRLEGSMSTADALAKESESIGTVLNVIQDIAEQTNLLALNAAIEAARAGEQGRGFAVVADEVRALASRTHTATVEISEIIESLQSRTKSMVALINECRDEGLKSRDEAAITGDVLSKIIREVDDIAHMAGSVASAIEEQTVAANEISKNVESIRAITSDTSESVALNSQSSAAIAQQANDLKQAVSVFKL</sequence>
<dbReference type="InterPro" id="IPR032255">
    <property type="entry name" value="HBM"/>
</dbReference>
<dbReference type="PROSITE" id="PS50885">
    <property type="entry name" value="HAMP"/>
    <property type="match status" value="1"/>
</dbReference>
<comment type="subcellular location">
    <subcellularLocation>
        <location evidence="1">Membrane</location>
        <topology evidence="1">Multi-pass membrane protein</topology>
    </subcellularLocation>
</comment>
<protein>
    <submittedName>
        <fullName evidence="11">Methyl-accepting chemotaxis protein</fullName>
    </submittedName>
</protein>
<dbReference type="RefSeq" id="WP_377368974.1">
    <property type="nucleotide sequence ID" value="NZ_JBHTMN010000017.1"/>
</dbReference>
<feature type="domain" description="Methyl-accepting transducer" evidence="9">
    <location>
        <begin position="348"/>
        <end position="584"/>
    </location>
</feature>
<dbReference type="Proteomes" id="UP001597059">
    <property type="component" value="Unassembled WGS sequence"/>
</dbReference>
<evidence type="ECO:0000256" key="7">
    <source>
        <dbReference type="PROSITE-ProRule" id="PRU00284"/>
    </source>
</evidence>
<dbReference type="PANTHER" id="PTHR32089:SF119">
    <property type="entry name" value="METHYL-ACCEPTING CHEMOTAXIS PROTEIN CTPL"/>
    <property type="match status" value="1"/>
</dbReference>
<proteinExistence type="inferred from homology"/>
<comment type="similarity">
    <text evidence="6">Belongs to the methyl-accepting chemotaxis (MCP) protein family.</text>
</comment>
<dbReference type="SMART" id="SM01358">
    <property type="entry name" value="HBM"/>
    <property type="match status" value="1"/>
</dbReference>
<evidence type="ECO:0000256" key="6">
    <source>
        <dbReference type="ARBA" id="ARBA00029447"/>
    </source>
</evidence>
<dbReference type="SMART" id="SM00304">
    <property type="entry name" value="HAMP"/>
    <property type="match status" value="1"/>
</dbReference>
<keyword evidence="5 7" id="KW-0807">Transducer</keyword>
<reference evidence="12" key="1">
    <citation type="journal article" date="2019" name="Int. J. Syst. Evol. Microbiol.">
        <title>The Global Catalogue of Microorganisms (GCM) 10K type strain sequencing project: providing services to taxonomists for standard genome sequencing and annotation.</title>
        <authorList>
            <consortium name="The Broad Institute Genomics Platform"/>
            <consortium name="The Broad Institute Genome Sequencing Center for Infectious Disease"/>
            <person name="Wu L."/>
            <person name="Ma J."/>
        </authorList>
    </citation>
    <scope>NUCLEOTIDE SEQUENCE [LARGE SCALE GENOMIC DNA]</scope>
    <source>
        <strain evidence="12">JCM 30774</strain>
    </source>
</reference>
<dbReference type="CDD" id="cd06225">
    <property type="entry name" value="HAMP"/>
    <property type="match status" value="1"/>
</dbReference>
<feature type="transmembrane region" description="Helical" evidence="8">
    <location>
        <begin position="7"/>
        <end position="28"/>
    </location>
</feature>
<dbReference type="Gene3D" id="6.10.340.10">
    <property type="match status" value="1"/>
</dbReference>
<dbReference type="Gene3D" id="1.10.287.950">
    <property type="entry name" value="Methyl-accepting chemotaxis protein"/>
    <property type="match status" value="1"/>
</dbReference>
<dbReference type="SUPFAM" id="SSF58104">
    <property type="entry name" value="Methyl-accepting chemotaxis protein (MCP) signaling domain"/>
    <property type="match status" value="1"/>
</dbReference>
<dbReference type="PANTHER" id="PTHR32089">
    <property type="entry name" value="METHYL-ACCEPTING CHEMOTAXIS PROTEIN MCPB"/>
    <property type="match status" value="1"/>
</dbReference>
<keyword evidence="12" id="KW-1185">Reference proteome</keyword>
<keyword evidence="4 8" id="KW-0472">Membrane</keyword>
<keyword evidence="3 8" id="KW-1133">Transmembrane helix</keyword>
<evidence type="ECO:0000313" key="12">
    <source>
        <dbReference type="Proteomes" id="UP001597059"/>
    </source>
</evidence>
<keyword evidence="2 8" id="KW-0812">Transmembrane</keyword>
<gene>
    <name evidence="11" type="ORF">ACFQ45_14595</name>
</gene>
<dbReference type="SMART" id="SM00283">
    <property type="entry name" value="MA"/>
    <property type="match status" value="1"/>
</dbReference>
<evidence type="ECO:0000259" key="10">
    <source>
        <dbReference type="PROSITE" id="PS50885"/>
    </source>
</evidence>
<dbReference type="PROSITE" id="PS50111">
    <property type="entry name" value="CHEMOTAXIS_TRANSDUC_2"/>
    <property type="match status" value="1"/>
</dbReference>
<dbReference type="InterPro" id="IPR004090">
    <property type="entry name" value="Chemotax_Me-accpt_rcpt"/>
</dbReference>
<dbReference type="Pfam" id="PF00672">
    <property type="entry name" value="HAMP"/>
    <property type="match status" value="1"/>
</dbReference>
<evidence type="ECO:0000313" key="11">
    <source>
        <dbReference type="EMBL" id="MFD1384597.1"/>
    </source>
</evidence>
<dbReference type="EMBL" id="JBHTMN010000017">
    <property type="protein sequence ID" value="MFD1384597.1"/>
    <property type="molecule type" value="Genomic_DNA"/>
</dbReference>
<dbReference type="CDD" id="cd11386">
    <property type="entry name" value="MCP_signal"/>
    <property type="match status" value="1"/>
</dbReference>
<feature type="domain" description="HAMP" evidence="10">
    <location>
        <begin position="290"/>
        <end position="343"/>
    </location>
</feature>
<accession>A0ABW4B3L3</accession>
<evidence type="ECO:0000259" key="9">
    <source>
        <dbReference type="PROSITE" id="PS50111"/>
    </source>
</evidence>
<name>A0ABW4B3L3_9GAMM</name>
<dbReference type="InterPro" id="IPR004089">
    <property type="entry name" value="MCPsignal_dom"/>
</dbReference>